<dbReference type="GO" id="GO:0016020">
    <property type="term" value="C:membrane"/>
    <property type="evidence" value="ECO:0007669"/>
    <property type="project" value="UniProtKB-SubCell"/>
</dbReference>
<dbReference type="OrthoDB" id="6286129at2759"/>
<feature type="transmembrane region" description="Helical" evidence="5">
    <location>
        <begin position="58"/>
        <end position="82"/>
    </location>
</feature>
<evidence type="ECO:0000313" key="8">
    <source>
        <dbReference type="Proteomes" id="UP000242188"/>
    </source>
</evidence>
<dbReference type="SUPFAM" id="SSF81321">
    <property type="entry name" value="Family A G protein-coupled receptor-like"/>
    <property type="match status" value="1"/>
</dbReference>
<dbReference type="InterPro" id="IPR017452">
    <property type="entry name" value="GPCR_Rhodpsn_7TM"/>
</dbReference>
<keyword evidence="8" id="KW-1185">Reference proteome</keyword>
<dbReference type="PROSITE" id="PS50262">
    <property type="entry name" value="G_PROTEIN_RECEP_F1_2"/>
    <property type="match status" value="1"/>
</dbReference>
<comment type="caution">
    <text evidence="7">The sequence shown here is derived from an EMBL/GenBank/DDBJ whole genome shotgun (WGS) entry which is preliminary data.</text>
</comment>
<evidence type="ECO:0000313" key="7">
    <source>
        <dbReference type="EMBL" id="OWF38453.1"/>
    </source>
</evidence>
<dbReference type="PRINTS" id="PR00237">
    <property type="entry name" value="GPCRRHODOPSN"/>
</dbReference>
<evidence type="ECO:0000256" key="3">
    <source>
        <dbReference type="ARBA" id="ARBA00022989"/>
    </source>
</evidence>
<feature type="transmembrane region" description="Helical" evidence="5">
    <location>
        <begin position="228"/>
        <end position="254"/>
    </location>
</feature>
<keyword evidence="3 5" id="KW-1133">Transmembrane helix</keyword>
<keyword evidence="2 5" id="KW-0812">Transmembrane</keyword>
<dbReference type="AlphaFoldDB" id="A0A210PPP6"/>
<keyword evidence="7" id="KW-0675">Receptor</keyword>
<comment type="subcellular location">
    <subcellularLocation>
        <location evidence="1">Membrane</location>
    </subcellularLocation>
</comment>
<dbReference type="PANTHER" id="PTHR46641:SF2">
    <property type="entry name" value="FMRFAMIDE RECEPTOR"/>
    <property type="match status" value="1"/>
</dbReference>
<proteinExistence type="predicted"/>
<dbReference type="GO" id="GO:0004930">
    <property type="term" value="F:G protein-coupled receptor activity"/>
    <property type="evidence" value="ECO:0007669"/>
    <property type="project" value="InterPro"/>
</dbReference>
<dbReference type="EMBL" id="NEDP02005566">
    <property type="protein sequence ID" value="OWF38453.1"/>
    <property type="molecule type" value="Genomic_DNA"/>
</dbReference>
<sequence>MEKTIIRANGTFNLTFNNSYFYDVYWQYDYDELPCMFSPDYKNGTTSSMLRSSPSYNLLFKVLLPIICVSGIVGIILTVMVLSRKNMCTSTNCYLTSLSIADLGFLVILSTKFLEYRITGYPFHVFDIYFTYAQIFLHTFLLASVWLTVMLAIERYIAICHPLRAISICTVRRARIIIVVIFVFSFYCRVPNFFEQEIKTVTPCPGYPEFRHMVLTKLGQNLTYKISYAWVVDCIICAILPFIALLFLNIRLIIEIRKSTKYLRYHLGTDSNMQNAVSNEQLKITMMLISIIFVFFVCQAPYVITMAYRNIHQYTSRTILRSLTMEIVADATIFMLALKSAINFILYCWFSEKFWNTFKRAFFIRYCLRLYKTRRHNGHTVHSADQTGSHSARKASCMTKDTIC</sequence>
<feature type="transmembrane region" description="Helical" evidence="5">
    <location>
        <begin position="174"/>
        <end position="194"/>
    </location>
</feature>
<evidence type="ECO:0000259" key="6">
    <source>
        <dbReference type="PROSITE" id="PS50262"/>
    </source>
</evidence>
<feature type="transmembrane region" description="Helical" evidence="5">
    <location>
        <begin position="129"/>
        <end position="153"/>
    </location>
</feature>
<gene>
    <name evidence="7" type="ORF">KP79_PYT25244</name>
</gene>
<feature type="transmembrane region" description="Helical" evidence="5">
    <location>
        <begin position="94"/>
        <end position="114"/>
    </location>
</feature>
<accession>A0A210PPP6</accession>
<dbReference type="Proteomes" id="UP000242188">
    <property type="component" value="Unassembled WGS sequence"/>
</dbReference>
<feature type="transmembrane region" description="Helical" evidence="5">
    <location>
        <begin position="284"/>
        <end position="307"/>
    </location>
</feature>
<protein>
    <submittedName>
        <fullName evidence="7">FMRFamide receptor</fullName>
    </submittedName>
</protein>
<evidence type="ECO:0000256" key="5">
    <source>
        <dbReference type="SAM" id="Phobius"/>
    </source>
</evidence>
<dbReference type="Gene3D" id="1.20.1070.10">
    <property type="entry name" value="Rhodopsin 7-helix transmembrane proteins"/>
    <property type="match status" value="1"/>
</dbReference>
<dbReference type="PANTHER" id="PTHR46641">
    <property type="entry name" value="FMRFAMIDE RECEPTOR-RELATED"/>
    <property type="match status" value="1"/>
</dbReference>
<evidence type="ECO:0000256" key="2">
    <source>
        <dbReference type="ARBA" id="ARBA00022692"/>
    </source>
</evidence>
<evidence type="ECO:0000256" key="4">
    <source>
        <dbReference type="ARBA" id="ARBA00023136"/>
    </source>
</evidence>
<dbReference type="InterPro" id="IPR052954">
    <property type="entry name" value="GPCR-Ligand_Int"/>
</dbReference>
<organism evidence="7 8">
    <name type="scientific">Mizuhopecten yessoensis</name>
    <name type="common">Japanese scallop</name>
    <name type="synonym">Patinopecten yessoensis</name>
    <dbReference type="NCBI Taxonomy" id="6573"/>
    <lineage>
        <taxon>Eukaryota</taxon>
        <taxon>Metazoa</taxon>
        <taxon>Spiralia</taxon>
        <taxon>Lophotrochozoa</taxon>
        <taxon>Mollusca</taxon>
        <taxon>Bivalvia</taxon>
        <taxon>Autobranchia</taxon>
        <taxon>Pteriomorphia</taxon>
        <taxon>Pectinida</taxon>
        <taxon>Pectinoidea</taxon>
        <taxon>Pectinidae</taxon>
        <taxon>Mizuhopecten</taxon>
    </lineage>
</organism>
<name>A0A210PPP6_MIZYE</name>
<dbReference type="Pfam" id="PF00001">
    <property type="entry name" value="7tm_1"/>
    <property type="match status" value="1"/>
</dbReference>
<keyword evidence="4 5" id="KW-0472">Membrane</keyword>
<dbReference type="InterPro" id="IPR000276">
    <property type="entry name" value="GPCR_Rhodpsn"/>
</dbReference>
<reference evidence="7 8" key="1">
    <citation type="journal article" date="2017" name="Nat. Ecol. Evol.">
        <title>Scallop genome provides insights into evolution of bilaterian karyotype and development.</title>
        <authorList>
            <person name="Wang S."/>
            <person name="Zhang J."/>
            <person name="Jiao W."/>
            <person name="Li J."/>
            <person name="Xun X."/>
            <person name="Sun Y."/>
            <person name="Guo X."/>
            <person name="Huan P."/>
            <person name="Dong B."/>
            <person name="Zhang L."/>
            <person name="Hu X."/>
            <person name="Sun X."/>
            <person name="Wang J."/>
            <person name="Zhao C."/>
            <person name="Wang Y."/>
            <person name="Wang D."/>
            <person name="Huang X."/>
            <person name="Wang R."/>
            <person name="Lv J."/>
            <person name="Li Y."/>
            <person name="Zhang Z."/>
            <person name="Liu B."/>
            <person name="Lu W."/>
            <person name="Hui Y."/>
            <person name="Liang J."/>
            <person name="Zhou Z."/>
            <person name="Hou R."/>
            <person name="Li X."/>
            <person name="Liu Y."/>
            <person name="Li H."/>
            <person name="Ning X."/>
            <person name="Lin Y."/>
            <person name="Zhao L."/>
            <person name="Xing Q."/>
            <person name="Dou J."/>
            <person name="Li Y."/>
            <person name="Mao J."/>
            <person name="Guo H."/>
            <person name="Dou H."/>
            <person name="Li T."/>
            <person name="Mu C."/>
            <person name="Jiang W."/>
            <person name="Fu Q."/>
            <person name="Fu X."/>
            <person name="Miao Y."/>
            <person name="Liu J."/>
            <person name="Yu Q."/>
            <person name="Li R."/>
            <person name="Liao H."/>
            <person name="Li X."/>
            <person name="Kong Y."/>
            <person name="Jiang Z."/>
            <person name="Chourrout D."/>
            <person name="Li R."/>
            <person name="Bao Z."/>
        </authorList>
    </citation>
    <scope>NUCLEOTIDE SEQUENCE [LARGE SCALE GENOMIC DNA]</scope>
    <source>
        <strain evidence="7 8">PY_sf001</strain>
    </source>
</reference>
<feature type="domain" description="G-protein coupled receptors family 1 profile" evidence="6">
    <location>
        <begin position="74"/>
        <end position="347"/>
    </location>
</feature>
<feature type="transmembrane region" description="Helical" evidence="5">
    <location>
        <begin position="327"/>
        <end position="350"/>
    </location>
</feature>
<evidence type="ECO:0000256" key="1">
    <source>
        <dbReference type="ARBA" id="ARBA00004370"/>
    </source>
</evidence>
<dbReference type="CDD" id="cd14978">
    <property type="entry name" value="7tmA_FMRFamide_R-like"/>
    <property type="match status" value="1"/>
</dbReference>